<dbReference type="RefSeq" id="WP_243640949.1">
    <property type="nucleotide sequence ID" value="NZ_SMGG01000004.1"/>
</dbReference>
<dbReference type="PANTHER" id="PTHR45228">
    <property type="entry name" value="CYCLIC DI-GMP PHOSPHODIESTERASE TM_0186-RELATED"/>
    <property type="match status" value="1"/>
</dbReference>
<dbReference type="SMART" id="SM00471">
    <property type="entry name" value="HDc"/>
    <property type="match status" value="1"/>
</dbReference>
<name>A0A4R1KA95_9BACT</name>
<reference evidence="4 5" key="1">
    <citation type="submission" date="2019-03" db="EMBL/GenBank/DDBJ databases">
        <title>Genomic Encyclopedia of Type Strains, Phase IV (KMG-IV): sequencing the most valuable type-strain genomes for metagenomic binning, comparative biology and taxonomic classification.</title>
        <authorList>
            <person name="Goeker M."/>
        </authorList>
    </citation>
    <scope>NUCLEOTIDE SEQUENCE [LARGE SCALE GENOMIC DNA]</scope>
    <source>
        <strain evidence="4 5">DSM 24984</strain>
    </source>
</reference>
<accession>A0A4R1KA95</accession>
<evidence type="ECO:0000259" key="2">
    <source>
        <dbReference type="PROSITE" id="PS50110"/>
    </source>
</evidence>
<dbReference type="AlphaFoldDB" id="A0A4R1KA95"/>
<comment type="caution">
    <text evidence="4">The sequence shown here is derived from an EMBL/GenBank/DDBJ whole genome shotgun (WGS) entry which is preliminary data.</text>
</comment>
<feature type="domain" description="Response regulatory" evidence="2">
    <location>
        <begin position="6"/>
        <end position="121"/>
    </location>
</feature>
<dbReference type="InterPro" id="IPR037522">
    <property type="entry name" value="HD_GYP_dom"/>
</dbReference>
<feature type="domain" description="HD-GYP" evidence="3">
    <location>
        <begin position="148"/>
        <end position="345"/>
    </location>
</feature>
<dbReference type="InterPro" id="IPR052020">
    <property type="entry name" value="Cyclic_di-GMP/3'3'-cGAMP_PDE"/>
</dbReference>
<keyword evidence="1" id="KW-0597">Phosphoprotein</keyword>
<dbReference type="GO" id="GO:0000160">
    <property type="term" value="P:phosphorelay signal transduction system"/>
    <property type="evidence" value="ECO:0007669"/>
    <property type="project" value="InterPro"/>
</dbReference>
<dbReference type="Pfam" id="PF00072">
    <property type="entry name" value="Response_reg"/>
    <property type="match status" value="1"/>
</dbReference>
<dbReference type="PROSITE" id="PS50110">
    <property type="entry name" value="RESPONSE_REGULATORY"/>
    <property type="match status" value="1"/>
</dbReference>
<proteinExistence type="predicted"/>
<dbReference type="Gene3D" id="1.10.3210.10">
    <property type="entry name" value="Hypothetical protein af1432"/>
    <property type="match status" value="1"/>
</dbReference>
<dbReference type="CDD" id="cd00077">
    <property type="entry name" value="HDc"/>
    <property type="match status" value="1"/>
</dbReference>
<dbReference type="PROSITE" id="PS51832">
    <property type="entry name" value="HD_GYP"/>
    <property type="match status" value="1"/>
</dbReference>
<dbReference type="Pfam" id="PF13487">
    <property type="entry name" value="HD_5"/>
    <property type="match status" value="1"/>
</dbReference>
<dbReference type="SMART" id="SM00448">
    <property type="entry name" value="REC"/>
    <property type="match status" value="1"/>
</dbReference>
<evidence type="ECO:0000313" key="4">
    <source>
        <dbReference type="EMBL" id="TCK60957.1"/>
    </source>
</evidence>
<dbReference type="Gene3D" id="3.40.50.2300">
    <property type="match status" value="1"/>
</dbReference>
<dbReference type="InterPro" id="IPR011006">
    <property type="entry name" value="CheY-like_superfamily"/>
</dbReference>
<keyword evidence="5" id="KW-1185">Reference proteome</keyword>
<dbReference type="CDD" id="cd17551">
    <property type="entry name" value="REC_RpfG-like"/>
    <property type="match status" value="1"/>
</dbReference>
<feature type="modified residue" description="4-aspartylphosphate" evidence="1">
    <location>
        <position position="55"/>
    </location>
</feature>
<dbReference type="SUPFAM" id="SSF109604">
    <property type="entry name" value="HD-domain/PDEase-like"/>
    <property type="match status" value="1"/>
</dbReference>
<protein>
    <submittedName>
        <fullName evidence="4">Putative two-component system response regulator/two-component system response regulator RpfG</fullName>
    </submittedName>
</protein>
<dbReference type="EMBL" id="SMGG01000004">
    <property type="protein sequence ID" value="TCK60957.1"/>
    <property type="molecule type" value="Genomic_DNA"/>
</dbReference>
<dbReference type="InterPro" id="IPR001789">
    <property type="entry name" value="Sig_transdc_resp-reg_receiver"/>
</dbReference>
<sequence length="346" mass="39406">MGINGKIVSVDDNKLNLMLIESMLESMHLEIKSFTDPRQALHYIRSSQPDLILTDYMMPDMDGISLIRSVREFDHDVPMVMITAVDDDDSIKLSALNAGASDFLYKPLKLYEFQVRVKNLLSLRKNQLLLKDRAALLQQEVEMATEKIRMREFETLTIIGRASEYKDTETGNHIKRVAHYSKALSEHIGMDPEFTDALYFSAPLHDIGKLGIPDSILLKPGKLDVEEFAVMKQHTTIGYKILADSEGKYLKFGAEIALSHHERWDGKGYPQGLAEENIPICGRIVAVSDVFDALLSKRTYKEKWQYDDARQFIKENSGVMFDPCVVDAFDKLKGAFLDITRNYEDD</sequence>
<dbReference type="InterPro" id="IPR003607">
    <property type="entry name" value="HD/PDEase_dom"/>
</dbReference>
<dbReference type="PANTHER" id="PTHR45228:SF1">
    <property type="entry name" value="CYCLIC DI-GMP PHOSPHODIESTERASE TM_0186"/>
    <property type="match status" value="1"/>
</dbReference>
<dbReference type="SUPFAM" id="SSF52172">
    <property type="entry name" value="CheY-like"/>
    <property type="match status" value="1"/>
</dbReference>
<evidence type="ECO:0000313" key="5">
    <source>
        <dbReference type="Proteomes" id="UP000294614"/>
    </source>
</evidence>
<evidence type="ECO:0000256" key="1">
    <source>
        <dbReference type="PROSITE-ProRule" id="PRU00169"/>
    </source>
</evidence>
<evidence type="ECO:0000259" key="3">
    <source>
        <dbReference type="PROSITE" id="PS51832"/>
    </source>
</evidence>
<gene>
    <name evidence="4" type="ORF">C8D98_1838</name>
</gene>
<organism evidence="4 5">
    <name type="scientific">Seleniivibrio woodruffii</name>
    <dbReference type="NCBI Taxonomy" id="1078050"/>
    <lineage>
        <taxon>Bacteria</taxon>
        <taxon>Pseudomonadati</taxon>
        <taxon>Deferribacterota</taxon>
        <taxon>Deferribacteres</taxon>
        <taxon>Deferribacterales</taxon>
        <taxon>Geovibrionaceae</taxon>
        <taxon>Seleniivibrio</taxon>
    </lineage>
</organism>
<dbReference type="Proteomes" id="UP000294614">
    <property type="component" value="Unassembled WGS sequence"/>
</dbReference>